<evidence type="ECO:0000256" key="1">
    <source>
        <dbReference type="ARBA" id="ARBA00001974"/>
    </source>
</evidence>
<keyword evidence="5" id="KW-0560">Oxidoreductase</keyword>
<dbReference type="InterPro" id="IPR009075">
    <property type="entry name" value="AcylCo_DH/oxidase_C"/>
</dbReference>
<proteinExistence type="inferred from homology"/>
<evidence type="ECO:0000259" key="6">
    <source>
        <dbReference type="Pfam" id="PF00441"/>
    </source>
</evidence>
<name>A0A9E7BZY8_9ACTN</name>
<comment type="similarity">
    <text evidence="2">Belongs to the acyl-CoA dehydrogenase family.</text>
</comment>
<dbReference type="RefSeq" id="WP_259314494.1">
    <property type="nucleotide sequence ID" value="NZ_CP087164.1"/>
</dbReference>
<evidence type="ECO:0000256" key="3">
    <source>
        <dbReference type="ARBA" id="ARBA00022630"/>
    </source>
</evidence>
<dbReference type="GO" id="GO:0003995">
    <property type="term" value="F:acyl-CoA dehydrogenase activity"/>
    <property type="evidence" value="ECO:0007669"/>
    <property type="project" value="TreeGrafter"/>
</dbReference>
<keyword evidence="4" id="KW-0274">FAD</keyword>
<dbReference type="PANTHER" id="PTHR43884">
    <property type="entry name" value="ACYL-COA DEHYDROGENASE"/>
    <property type="match status" value="1"/>
</dbReference>
<dbReference type="SUPFAM" id="SSF47203">
    <property type="entry name" value="Acyl-CoA dehydrogenase C-terminal domain-like"/>
    <property type="match status" value="1"/>
</dbReference>
<sequence length="315" mass="32328">MDFALTDEQAGLVAAVETLLERHAGPARARAVLADGGFDAELMAALAGGGFLDPAAAGAGPLEAVLVTEAVARHAGCVPAAARALVAPAVLGPDLPDVVALVPPGPRALSRFAAYADVLLLAAAAVPAADARITPIASMFGYPLAAVDTAAEVGQPVDAEALDRWWRVALAAEMVGTMEAALALTVDHLAQRRQFGQPIGAFQAIQHRLAELHIGVESARWMTRFAAARGAYPEAAAAAAASASMVADAIVRDTHQLSGAMGLTEEYDLYLWTMRLPALSLELGGAGGHETALARARWIDAATPDAPASAPEEAR</sequence>
<evidence type="ECO:0000313" key="7">
    <source>
        <dbReference type="EMBL" id="UGS34828.1"/>
    </source>
</evidence>
<evidence type="ECO:0000256" key="5">
    <source>
        <dbReference type="ARBA" id="ARBA00023002"/>
    </source>
</evidence>
<gene>
    <name evidence="7" type="ORF">DSM104329_01210</name>
</gene>
<dbReference type="Gene3D" id="1.10.540.10">
    <property type="entry name" value="Acyl-CoA dehydrogenase/oxidase, N-terminal domain"/>
    <property type="match status" value="1"/>
</dbReference>
<dbReference type="Proteomes" id="UP001162834">
    <property type="component" value="Chromosome"/>
</dbReference>
<evidence type="ECO:0000313" key="8">
    <source>
        <dbReference type="Proteomes" id="UP001162834"/>
    </source>
</evidence>
<comment type="cofactor">
    <cofactor evidence="1">
        <name>FAD</name>
        <dbReference type="ChEBI" id="CHEBI:57692"/>
    </cofactor>
</comment>
<organism evidence="7 8">
    <name type="scientific">Capillimicrobium parvum</name>
    <dbReference type="NCBI Taxonomy" id="2884022"/>
    <lineage>
        <taxon>Bacteria</taxon>
        <taxon>Bacillati</taxon>
        <taxon>Actinomycetota</taxon>
        <taxon>Thermoleophilia</taxon>
        <taxon>Solirubrobacterales</taxon>
        <taxon>Capillimicrobiaceae</taxon>
        <taxon>Capillimicrobium</taxon>
    </lineage>
</organism>
<dbReference type="InterPro" id="IPR037069">
    <property type="entry name" value="AcylCoA_DH/ox_N_sf"/>
</dbReference>
<dbReference type="Pfam" id="PF00441">
    <property type="entry name" value="Acyl-CoA_dh_1"/>
    <property type="match status" value="1"/>
</dbReference>
<evidence type="ECO:0000256" key="4">
    <source>
        <dbReference type="ARBA" id="ARBA00022827"/>
    </source>
</evidence>
<keyword evidence="8" id="KW-1185">Reference proteome</keyword>
<dbReference type="KEGG" id="sbae:DSM104329_01210"/>
<dbReference type="InterPro" id="IPR036250">
    <property type="entry name" value="AcylCo_DH-like_C"/>
</dbReference>
<feature type="domain" description="Acyl-CoA dehydrogenase/oxidase C-terminal" evidence="6">
    <location>
        <begin position="166"/>
        <end position="281"/>
    </location>
</feature>
<dbReference type="AlphaFoldDB" id="A0A9E7BZY8"/>
<accession>A0A9E7BZY8</accession>
<dbReference type="EMBL" id="CP087164">
    <property type="protein sequence ID" value="UGS34828.1"/>
    <property type="molecule type" value="Genomic_DNA"/>
</dbReference>
<dbReference type="Gene3D" id="1.20.140.10">
    <property type="entry name" value="Butyryl-CoA Dehydrogenase, subunit A, domain 3"/>
    <property type="match status" value="1"/>
</dbReference>
<keyword evidence="3" id="KW-0285">Flavoprotein</keyword>
<dbReference type="GO" id="GO:0050660">
    <property type="term" value="F:flavin adenine dinucleotide binding"/>
    <property type="evidence" value="ECO:0007669"/>
    <property type="project" value="InterPro"/>
</dbReference>
<dbReference type="InterPro" id="IPR009100">
    <property type="entry name" value="AcylCoA_DH/oxidase_NM_dom_sf"/>
</dbReference>
<dbReference type="PANTHER" id="PTHR43884:SF20">
    <property type="entry name" value="ACYL-COA DEHYDROGENASE FADE28"/>
    <property type="match status" value="1"/>
</dbReference>
<protein>
    <recommendedName>
        <fullName evidence="6">Acyl-CoA dehydrogenase/oxidase C-terminal domain-containing protein</fullName>
    </recommendedName>
</protein>
<evidence type="ECO:0000256" key="2">
    <source>
        <dbReference type="ARBA" id="ARBA00009347"/>
    </source>
</evidence>
<dbReference type="SUPFAM" id="SSF56645">
    <property type="entry name" value="Acyl-CoA dehydrogenase NM domain-like"/>
    <property type="match status" value="1"/>
</dbReference>
<reference evidence="7" key="1">
    <citation type="journal article" date="2022" name="Int. J. Syst. Evol. Microbiol.">
        <title>Pseudomonas aegrilactucae sp. nov. and Pseudomonas morbosilactucae sp. nov., pathogens causing bacterial rot of lettuce in Japan.</title>
        <authorList>
            <person name="Sawada H."/>
            <person name="Fujikawa T."/>
            <person name="Satou M."/>
        </authorList>
    </citation>
    <scope>NUCLEOTIDE SEQUENCE</scope>
    <source>
        <strain evidence="7">0166_1</strain>
    </source>
</reference>